<sequence>MGGRGGGMGITIADVAARAGVSKTTVSRVLNGKGEIHESTVVKVREAISELGYVPSAGAVGLARGTTQMIGMLVPDLAWVWSGIVQAVVDTLESEGFGLRMLTWNRGEESLRRLGLQVAAKSFDGLLVLEPEGALGYITELHESGLPVVLIDDRFQRPGFPYVATTNREGGEQAARHLLEIGRRRPLVVTGPEAYGCTRERLGGFVDVYAQAGIELDQRRIICGDFQFEDSRSAVAQALADGVEFDAVFGHNDPSAAGVLAALHGAGLEIPRDVAVVGFDDVELASYTYPALTTIRQPMREMGEAAARLLLDHVRRSPEAAPSRTIPTSLVIRGSTCKPTLN</sequence>
<dbReference type="SMART" id="SM00354">
    <property type="entry name" value="HTH_LACI"/>
    <property type="match status" value="1"/>
</dbReference>
<evidence type="ECO:0000259" key="4">
    <source>
        <dbReference type="PROSITE" id="PS50932"/>
    </source>
</evidence>
<dbReference type="CDD" id="cd06267">
    <property type="entry name" value="PBP1_LacI_sugar_binding-like"/>
    <property type="match status" value="1"/>
</dbReference>
<gene>
    <name evidence="6" type="ORF">SBD_1851</name>
</gene>
<dbReference type="InterPro" id="IPR028082">
    <property type="entry name" value="Peripla_BP_I"/>
</dbReference>
<evidence type="ECO:0000259" key="5">
    <source>
        <dbReference type="PROSITE" id="PS50943"/>
    </source>
</evidence>
<name>M3F5A9_9ACTN</name>
<dbReference type="InterPro" id="IPR010982">
    <property type="entry name" value="Lambda_DNA-bd_dom_sf"/>
</dbReference>
<dbReference type="SUPFAM" id="SSF53822">
    <property type="entry name" value="Periplasmic binding protein-like I"/>
    <property type="match status" value="1"/>
</dbReference>
<dbReference type="EMBL" id="KB405060">
    <property type="protein sequence ID" value="EMF56768.1"/>
    <property type="molecule type" value="Genomic_DNA"/>
</dbReference>
<proteinExistence type="predicted"/>
<feature type="domain" description="HTH lacI-type" evidence="4">
    <location>
        <begin position="10"/>
        <end position="64"/>
    </location>
</feature>
<dbReference type="PROSITE" id="PS50932">
    <property type="entry name" value="HTH_LACI_2"/>
    <property type="match status" value="1"/>
</dbReference>
<accession>M3F5A9</accession>
<dbReference type="PRINTS" id="PR00036">
    <property type="entry name" value="HTHLACI"/>
</dbReference>
<dbReference type="PROSITE" id="PS00356">
    <property type="entry name" value="HTH_LACI_1"/>
    <property type="match status" value="1"/>
</dbReference>
<dbReference type="PANTHER" id="PTHR30146">
    <property type="entry name" value="LACI-RELATED TRANSCRIPTIONAL REPRESSOR"/>
    <property type="match status" value="1"/>
</dbReference>
<dbReference type="Gene3D" id="1.10.260.40">
    <property type="entry name" value="lambda repressor-like DNA-binding domains"/>
    <property type="match status" value="1"/>
</dbReference>
<evidence type="ECO:0000313" key="7">
    <source>
        <dbReference type="Proteomes" id="UP000030760"/>
    </source>
</evidence>
<reference evidence="7" key="1">
    <citation type="journal article" date="2013" name="Genome Announc.">
        <title>Draft Genome Sequence of Streptomyces bottropensis ATCC 25435, a Bottromycin-Producing Actinomycete.</title>
        <authorList>
            <person name="Zhang H."/>
            <person name="Zhou W."/>
            <person name="Zhuang Y."/>
            <person name="Liang X."/>
            <person name="Liu T."/>
        </authorList>
    </citation>
    <scope>NUCLEOTIDE SEQUENCE [LARGE SCALE GENOMIC DNA]</scope>
    <source>
        <strain evidence="7">ATCC 25435</strain>
    </source>
</reference>
<keyword evidence="3" id="KW-0804">Transcription</keyword>
<evidence type="ECO:0000313" key="6">
    <source>
        <dbReference type="EMBL" id="EMF56768.1"/>
    </source>
</evidence>
<protein>
    <submittedName>
        <fullName evidence="6">LacI family transcriptional regulator</fullName>
    </submittedName>
</protein>
<dbReference type="SUPFAM" id="SSF47413">
    <property type="entry name" value="lambda repressor-like DNA-binding domains"/>
    <property type="match status" value="1"/>
</dbReference>
<dbReference type="AlphaFoldDB" id="M3F5A9"/>
<feature type="domain" description="HTH cro/C1-type" evidence="5">
    <location>
        <begin position="9"/>
        <end position="54"/>
    </location>
</feature>
<evidence type="ECO:0000256" key="2">
    <source>
        <dbReference type="ARBA" id="ARBA00023125"/>
    </source>
</evidence>
<dbReference type="PANTHER" id="PTHR30146:SF153">
    <property type="entry name" value="LACTOSE OPERON REPRESSOR"/>
    <property type="match status" value="1"/>
</dbReference>
<dbReference type="Pfam" id="PF00356">
    <property type="entry name" value="LacI"/>
    <property type="match status" value="1"/>
</dbReference>
<keyword evidence="1" id="KW-0805">Transcription regulation</keyword>
<dbReference type="PROSITE" id="PS50943">
    <property type="entry name" value="HTH_CROC1"/>
    <property type="match status" value="1"/>
</dbReference>
<dbReference type="CDD" id="cd01392">
    <property type="entry name" value="HTH_LacI"/>
    <property type="match status" value="1"/>
</dbReference>
<dbReference type="InterPro" id="IPR046335">
    <property type="entry name" value="LacI/GalR-like_sensor"/>
</dbReference>
<dbReference type="GO" id="GO:0000976">
    <property type="term" value="F:transcription cis-regulatory region binding"/>
    <property type="evidence" value="ECO:0007669"/>
    <property type="project" value="TreeGrafter"/>
</dbReference>
<dbReference type="Gene3D" id="3.40.50.2300">
    <property type="match status" value="2"/>
</dbReference>
<dbReference type="InterPro" id="IPR000843">
    <property type="entry name" value="HTH_LacI"/>
</dbReference>
<dbReference type="InterPro" id="IPR001387">
    <property type="entry name" value="Cro/C1-type_HTH"/>
</dbReference>
<keyword evidence="2" id="KW-0238">DNA-binding</keyword>
<dbReference type="Proteomes" id="UP000030760">
    <property type="component" value="Unassembled WGS sequence"/>
</dbReference>
<organism evidence="6 7">
    <name type="scientific">Streptomyces bottropensis ATCC 25435</name>
    <dbReference type="NCBI Taxonomy" id="1054862"/>
    <lineage>
        <taxon>Bacteria</taxon>
        <taxon>Bacillati</taxon>
        <taxon>Actinomycetota</taxon>
        <taxon>Actinomycetes</taxon>
        <taxon>Kitasatosporales</taxon>
        <taxon>Streptomycetaceae</taxon>
        <taxon>Streptomyces</taxon>
    </lineage>
</organism>
<evidence type="ECO:0000256" key="1">
    <source>
        <dbReference type="ARBA" id="ARBA00023015"/>
    </source>
</evidence>
<dbReference type="Pfam" id="PF13377">
    <property type="entry name" value="Peripla_BP_3"/>
    <property type="match status" value="1"/>
</dbReference>
<dbReference type="GO" id="GO:0003700">
    <property type="term" value="F:DNA-binding transcription factor activity"/>
    <property type="evidence" value="ECO:0007669"/>
    <property type="project" value="TreeGrafter"/>
</dbReference>
<evidence type="ECO:0000256" key="3">
    <source>
        <dbReference type="ARBA" id="ARBA00023163"/>
    </source>
</evidence>